<evidence type="ECO:0000259" key="2">
    <source>
        <dbReference type="Pfam" id="PF13229"/>
    </source>
</evidence>
<name>A0A4R8DTI6_9BACT</name>
<comment type="caution">
    <text evidence="3">The sequence shown here is derived from an EMBL/GenBank/DDBJ whole genome shotgun (WGS) entry which is preliminary data.</text>
</comment>
<dbReference type="PANTHER" id="PTHR11319">
    <property type="entry name" value="G PROTEIN-COUPLED RECEPTOR-RELATED"/>
    <property type="match status" value="1"/>
</dbReference>
<organism evidence="3 4">
    <name type="scientific">Dinghuibacter silviterrae</name>
    <dbReference type="NCBI Taxonomy" id="1539049"/>
    <lineage>
        <taxon>Bacteria</taxon>
        <taxon>Pseudomonadati</taxon>
        <taxon>Bacteroidota</taxon>
        <taxon>Chitinophagia</taxon>
        <taxon>Chitinophagales</taxon>
        <taxon>Chitinophagaceae</taxon>
        <taxon>Dinghuibacter</taxon>
    </lineage>
</organism>
<dbReference type="OrthoDB" id="1491394at2"/>
<dbReference type="Pfam" id="PF13229">
    <property type="entry name" value="Beta_helix"/>
    <property type="match status" value="1"/>
</dbReference>
<dbReference type="PANTHER" id="PTHR11319:SF35">
    <property type="entry name" value="OUTER MEMBRANE PROTEIN PMPC-RELATED"/>
    <property type="match status" value="1"/>
</dbReference>
<dbReference type="Gene3D" id="2.60.40.10">
    <property type="entry name" value="Immunoglobulins"/>
    <property type="match status" value="1"/>
</dbReference>
<proteinExistence type="predicted"/>
<dbReference type="Gene3D" id="2.160.20.10">
    <property type="entry name" value="Single-stranded right-handed beta-helix, Pectin lyase-like"/>
    <property type="match status" value="1"/>
</dbReference>
<keyword evidence="1" id="KW-0732">Signal</keyword>
<dbReference type="InterPro" id="IPR013783">
    <property type="entry name" value="Ig-like_fold"/>
</dbReference>
<feature type="domain" description="Right handed beta helix" evidence="2">
    <location>
        <begin position="182"/>
        <end position="354"/>
    </location>
</feature>
<feature type="signal peptide" evidence="1">
    <location>
        <begin position="1"/>
        <end position="19"/>
    </location>
</feature>
<evidence type="ECO:0000256" key="1">
    <source>
        <dbReference type="SAM" id="SignalP"/>
    </source>
</evidence>
<accession>A0A4R8DTI6</accession>
<dbReference type="SUPFAM" id="SSF51126">
    <property type="entry name" value="Pectin lyase-like"/>
    <property type="match status" value="1"/>
</dbReference>
<gene>
    <name evidence="3" type="ORF">EDB95_2663</name>
</gene>
<evidence type="ECO:0000313" key="4">
    <source>
        <dbReference type="Proteomes" id="UP000294498"/>
    </source>
</evidence>
<sequence>MKPRYLLGLLMFLSSVSYGQTKHFVKQTASGAGTGLGSWANAAGAAQLQGIIAGAASGDTVWVAMGVYHPTTYPAGFTGGTTTRDYAFALTNGVAVYGGFAGNETYLSQRNVSLYVTSLSGDIGVAGVITDNCYHVIATYNVTTTAILDGFKIDSGYANGGASISDGGQTFSQSEGAGICDMKSQPTLANCTFVANQATSEGGAIYFNNCNALPITNCTFTTNTAGGNGGAISKETSSPITFTNCSFTGNQTTVAAGTTGGGAIYSASGSNDVITNCTFTNNKSANAYGGALFYNGTSTLTMSHCMFTQNNAGTYGAGLADIGGTSFTVSNCNFNNNAALYGGGIYSNGGSSTYAYDTLANNTATSTTGAGGGGFYVDGTNPIISHCWFDANVTNGGNGAGQYDNGSASPTDSNTVFQANIAKGTTSNGGGYYHTGGTGFFVNDVFVDNACAVNGGAYYNNSSQPVENCTFYNNTAGTGDHGGGYYDVGGSGIKFYNNILWNNAPDNFYSLGAAGSMKLKYNNFPEAASYPVGGSVVGNIHQTPPFYNTGSYVGADGKWATLDDGLHLTTAADSGGVDAVPPSGTNGSYGWPGDDIVGTYRADPGKDSADMGAYEDGIIPLPLSLVQFTAVPASEGGAIDLSWSVTAGGAVTRFQVTRSTDGIIFQTIASELADPNQDTYQYVDNTAPDGVLYYRLVMTYAGGTTGYSAVLEVTRTSLAASVQIRPNLVEQRSTTLYVGGVKQAGQVMIHAVDLMGRTWINHPITLTLGDNYTLLDLGDMPRGVYYLVITGANGWRRVLPFEKE</sequence>
<dbReference type="InterPro" id="IPR011050">
    <property type="entry name" value="Pectin_lyase_fold/virulence"/>
</dbReference>
<dbReference type="SMART" id="SM00710">
    <property type="entry name" value="PbH1"/>
    <property type="match status" value="7"/>
</dbReference>
<dbReference type="AlphaFoldDB" id="A0A4R8DTI6"/>
<dbReference type="InterPro" id="IPR039448">
    <property type="entry name" value="Beta_helix"/>
</dbReference>
<dbReference type="InterPro" id="IPR006626">
    <property type="entry name" value="PbH1"/>
</dbReference>
<dbReference type="GO" id="GO:0016829">
    <property type="term" value="F:lyase activity"/>
    <property type="evidence" value="ECO:0007669"/>
    <property type="project" value="UniProtKB-KW"/>
</dbReference>
<feature type="chain" id="PRO_5020473309" evidence="1">
    <location>
        <begin position="20"/>
        <end position="804"/>
    </location>
</feature>
<reference evidence="3 4" key="1">
    <citation type="submission" date="2019-03" db="EMBL/GenBank/DDBJ databases">
        <title>Genomic Encyclopedia of Type Strains, Phase IV (KMG-IV): sequencing the most valuable type-strain genomes for metagenomic binning, comparative biology and taxonomic classification.</title>
        <authorList>
            <person name="Goeker M."/>
        </authorList>
    </citation>
    <scope>NUCLEOTIDE SEQUENCE [LARGE SCALE GENOMIC DNA]</scope>
    <source>
        <strain evidence="3 4">DSM 100059</strain>
    </source>
</reference>
<evidence type="ECO:0000313" key="3">
    <source>
        <dbReference type="EMBL" id="TDX01622.1"/>
    </source>
</evidence>
<dbReference type="InterPro" id="IPR012334">
    <property type="entry name" value="Pectin_lyas_fold"/>
</dbReference>
<keyword evidence="3" id="KW-0456">Lyase</keyword>
<dbReference type="EMBL" id="SODV01000001">
    <property type="protein sequence ID" value="TDX01622.1"/>
    <property type="molecule type" value="Genomic_DNA"/>
</dbReference>
<dbReference type="Proteomes" id="UP000294498">
    <property type="component" value="Unassembled WGS sequence"/>
</dbReference>
<protein>
    <submittedName>
        <fullName evidence="3">Parallel beta helix pectate lyase-like protein</fullName>
    </submittedName>
</protein>
<keyword evidence="4" id="KW-1185">Reference proteome</keyword>